<keyword evidence="3" id="KW-0406">Ion transport</keyword>
<comment type="similarity">
    <text evidence="1">Belongs to the V-ATPase D subunit family.</text>
</comment>
<dbReference type="PANTHER" id="PTHR11671">
    <property type="entry name" value="V-TYPE ATP SYNTHASE SUBUNIT D"/>
    <property type="match status" value="1"/>
</dbReference>
<evidence type="ECO:0000256" key="2">
    <source>
        <dbReference type="ARBA" id="ARBA00022448"/>
    </source>
</evidence>
<evidence type="ECO:0000256" key="1">
    <source>
        <dbReference type="ARBA" id="ARBA00005850"/>
    </source>
</evidence>
<name>A0A0F9B6H7_9ZZZZ</name>
<reference evidence="4" key="1">
    <citation type="journal article" date="2015" name="Nature">
        <title>Complex archaea that bridge the gap between prokaryotes and eukaryotes.</title>
        <authorList>
            <person name="Spang A."/>
            <person name="Saw J.H."/>
            <person name="Jorgensen S.L."/>
            <person name="Zaremba-Niedzwiedzka K."/>
            <person name="Martijn J."/>
            <person name="Lind A.E."/>
            <person name="van Eijk R."/>
            <person name="Schleper C."/>
            <person name="Guy L."/>
            <person name="Ettema T.J."/>
        </authorList>
    </citation>
    <scope>NUCLEOTIDE SEQUENCE</scope>
</reference>
<evidence type="ECO:0008006" key="5">
    <source>
        <dbReference type="Google" id="ProtNLM"/>
    </source>
</evidence>
<evidence type="ECO:0000313" key="4">
    <source>
        <dbReference type="EMBL" id="KKL17534.1"/>
    </source>
</evidence>
<dbReference type="InterPro" id="IPR002699">
    <property type="entry name" value="V_ATPase_D"/>
</dbReference>
<dbReference type="GO" id="GO:0046961">
    <property type="term" value="F:proton-transporting ATPase activity, rotational mechanism"/>
    <property type="evidence" value="ECO:0007669"/>
    <property type="project" value="InterPro"/>
</dbReference>
<comment type="caution">
    <text evidence="4">The sequence shown here is derived from an EMBL/GenBank/DDBJ whole genome shotgun (WGS) entry which is preliminary data.</text>
</comment>
<keyword evidence="2" id="KW-0813">Transport</keyword>
<gene>
    <name evidence="4" type="ORF">LCGC14_2484610</name>
</gene>
<dbReference type="Gene3D" id="1.10.287.3240">
    <property type="match status" value="1"/>
</dbReference>
<dbReference type="AlphaFoldDB" id="A0A0F9B6H7"/>
<dbReference type="HAMAP" id="MF_00271">
    <property type="entry name" value="ATP_synth_D_arch"/>
    <property type="match status" value="1"/>
</dbReference>
<dbReference type="NCBIfam" id="TIGR00309">
    <property type="entry name" value="V_ATPase_subD"/>
    <property type="match status" value="1"/>
</dbReference>
<sequence length="211" mass="23869">MSFGQNVSATKIELLKYRRSSKVATMVRKILDDKRAVLLKRINELIDEATKARGDIWTPLQDVYRTVNEAYLTLGTNTVDSVAQSTPASMEIDVDVKRIVDVSIPVLSVKEIHADSMPYGFADTNATIDRAAKQIKTMLPQICKAAEFENSIISLAKALEKTQKLLNALENIIIPMYESRIRFILATLEERDREEFVRLKKVKAVIEKRKG</sequence>
<organism evidence="4">
    <name type="scientific">marine sediment metagenome</name>
    <dbReference type="NCBI Taxonomy" id="412755"/>
    <lineage>
        <taxon>unclassified sequences</taxon>
        <taxon>metagenomes</taxon>
        <taxon>ecological metagenomes</taxon>
    </lineage>
</organism>
<proteinExistence type="inferred from homology"/>
<dbReference type="EMBL" id="LAZR01039223">
    <property type="protein sequence ID" value="KKL17534.1"/>
    <property type="molecule type" value="Genomic_DNA"/>
</dbReference>
<protein>
    <recommendedName>
        <fullName evidence="5">V-type ATP synthase subunit D</fullName>
    </recommendedName>
</protein>
<evidence type="ECO:0000256" key="3">
    <source>
        <dbReference type="ARBA" id="ARBA00023065"/>
    </source>
</evidence>
<accession>A0A0F9B6H7</accession>
<dbReference type="Pfam" id="PF01813">
    <property type="entry name" value="ATP-synt_D"/>
    <property type="match status" value="1"/>
</dbReference>